<evidence type="ECO:0000259" key="2">
    <source>
        <dbReference type="Pfam" id="PF00534"/>
    </source>
</evidence>
<dbReference type="PANTHER" id="PTHR12526:SF630">
    <property type="entry name" value="GLYCOSYLTRANSFERASE"/>
    <property type="match status" value="1"/>
</dbReference>
<gene>
    <name evidence="3" type="ORF">CVO76_13205</name>
</gene>
<dbReference type="NCBIfam" id="NF033892">
    <property type="entry name" value="XcbB_CpsF_sero"/>
    <property type="match status" value="1"/>
</dbReference>
<dbReference type="RefSeq" id="WP_208739596.1">
    <property type="nucleotide sequence ID" value="NZ_CP024915.1"/>
</dbReference>
<dbReference type="PANTHER" id="PTHR12526">
    <property type="entry name" value="GLYCOSYLTRANSFERASE"/>
    <property type="match status" value="1"/>
</dbReference>
<dbReference type="GO" id="GO:0016757">
    <property type="term" value="F:glycosyltransferase activity"/>
    <property type="evidence" value="ECO:0007669"/>
    <property type="project" value="InterPro"/>
</dbReference>
<dbReference type="SUPFAM" id="SSF53756">
    <property type="entry name" value="UDP-Glycosyltransferase/glycogen phosphorylase"/>
    <property type="match status" value="1"/>
</dbReference>
<evidence type="ECO:0000256" key="1">
    <source>
        <dbReference type="ARBA" id="ARBA00022679"/>
    </source>
</evidence>
<evidence type="ECO:0000313" key="4">
    <source>
        <dbReference type="Proteomes" id="UP000239187"/>
    </source>
</evidence>
<keyword evidence="1" id="KW-0808">Transferase</keyword>
<evidence type="ECO:0000313" key="3">
    <source>
        <dbReference type="EMBL" id="AUZ88490.1"/>
    </source>
</evidence>
<accession>A0A2L0UGW9</accession>
<organism evidence="3 4">
    <name type="scientific">Arthrobacter agilis</name>
    <dbReference type="NCBI Taxonomy" id="37921"/>
    <lineage>
        <taxon>Bacteria</taxon>
        <taxon>Bacillati</taxon>
        <taxon>Actinomycetota</taxon>
        <taxon>Actinomycetes</taxon>
        <taxon>Micrococcales</taxon>
        <taxon>Micrococcaceae</taxon>
        <taxon>Arthrobacter</taxon>
    </lineage>
</organism>
<dbReference type="Gene3D" id="3.40.50.2000">
    <property type="entry name" value="Glycogen Phosphorylase B"/>
    <property type="match status" value="3"/>
</dbReference>
<protein>
    <recommendedName>
        <fullName evidence="2">Glycosyl transferase family 1 domain-containing protein</fullName>
    </recommendedName>
</protein>
<dbReference type="InterPro" id="IPR001296">
    <property type="entry name" value="Glyco_trans_1"/>
</dbReference>
<dbReference type="Proteomes" id="UP000239187">
    <property type="component" value="Chromosome"/>
</dbReference>
<dbReference type="Pfam" id="PF00534">
    <property type="entry name" value="Glycos_transf_1"/>
    <property type="match status" value="1"/>
</dbReference>
<feature type="domain" description="Glycosyl transferase family 1" evidence="2">
    <location>
        <begin position="299"/>
        <end position="454"/>
    </location>
</feature>
<reference evidence="3 4" key="1">
    <citation type="submission" date="2017-11" db="EMBL/GenBank/DDBJ databases">
        <title>Draft genome of Arthrobacter agilis strain UMCV2, a plant growth-promoting rhizobacterium and biocontrol capacity of phytopathogenic fungi.</title>
        <authorList>
            <person name="Martinez-Camara R."/>
            <person name="Santoyo G."/>
            <person name="Moreno-Hagelsieb G."/>
            <person name="Valencia-Cantero E."/>
        </authorList>
    </citation>
    <scope>NUCLEOTIDE SEQUENCE [LARGE SCALE GENOMIC DNA]</scope>
    <source>
        <strain evidence="3 4">UMCV2</strain>
    </source>
</reference>
<proteinExistence type="predicted"/>
<dbReference type="AlphaFoldDB" id="A0A2L0UGW9"/>
<name>A0A2L0UGW9_9MICC</name>
<sequence length="996" mass="111583">MEPPYHLPDGRYTMLNASIRLTYGGATRSQLLRARLFSENTGLPVELATFDAYPEYDTERELLTSKGLLPPQVHLRNMYEEFAVSSDLGRFSDGTDMEVPSWFQESLDRDFTVEYAKDGRPWRRAIDVNGDRRSFYFQYLRSDGSVYATVDRRIGGSDWDRQNRGVVLTDPVGTPVAVFGSIPELINSWIRVMGERDKRHFLIFDSKESGRLIAEQPREDNQFLILTAHTPHLQPPRHWNSPAATADWQETISGLRHWDAFIVLSDAHRADLELAEGKLNNIFVLPHPIAETSPSASDDRNPNLALIVCRLEKQKRIQDALHAFRRVVDEVPAARLEIYGEGSKRAEWEDLTRSLGLSDSVEFLGYDPNPGRQYRRASVFLMTSLFEAQPLSLLEAISHGSPIVAYDIKYGPAQMVRHGSNGFLTREGDIDDFARRTISLLSDPTLSSRMSQASFEMSENFQLPRFFAAWNELLETICQQKESRLELKQVSAELDGDFLPPGRGFSNLTTLEMPDKLHITGRIAVRTQPRRLYNDAQPNIQLRVHHPRNPNVLYLETADLPGVSDDERNLTALLRRSALEEVFPDHTTGFELWCEITLSNAHSLFRCDPSSAAPSGNALPEAHRSDEAPVVAAIEGAEKPGQDARSAATFHVDLTADVAEAFERHGTDRPNFIHVHDVKGKVGDRGILKAAHQNSGIRETVNALAQRGYYVYHTTDGVSKFVKDEHIPKMWHSVLNGTYSVSDEDIVHIVEEPGAGVPPRKLIVVFSSIGDIFNEGLFRYFTRNYQSIRKFVPQDVAILRIADIGGVVGGFYLNTTYRPDNAERISSLIENKRLQLGLTKDDVITYGASKGATGALFHAVTNGYKSVSVEPIVNDHYYETAFGDTHFTSGGNFPATKEFVFGSLIQEHKNRLMAKSAVSSPRIAVIYSEQSPQFPYITELLAHNAPSDITLVNVTHPGIKDHPDVSPASLNLTATFLNMLCYGFTMPAGHFSLRCE</sequence>
<dbReference type="EMBL" id="CP024915">
    <property type="protein sequence ID" value="AUZ88490.1"/>
    <property type="molecule type" value="Genomic_DNA"/>
</dbReference>